<dbReference type="Pfam" id="PF00486">
    <property type="entry name" value="Trans_reg_C"/>
    <property type="match status" value="1"/>
</dbReference>
<dbReference type="Gene3D" id="1.10.10.10">
    <property type="entry name" value="Winged helix-like DNA-binding domain superfamily/Winged helix DNA-binding domain"/>
    <property type="match status" value="1"/>
</dbReference>
<keyword evidence="6" id="KW-1185">Reference proteome</keyword>
<dbReference type="InterPro" id="IPR001867">
    <property type="entry name" value="OmpR/PhoB-type_DNA-bd"/>
</dbReference>
<keyword evidence="3" id="KW-0812">Transmembrane</keyword>
<dbReference type="SUPFAM" id="SSF48452">
    <property type="entry name" value="TPR-like"/>
    <property type="match status" value="2"/>
</dbReference>
<dbReference type="GO" id="GO:0003677">
    <property type="term" value="F:DNA binding"/>
    <property type="evidence" value="ECO:0007669"/>
    <property type="project" value="UniProtKB-UniRule"/>
</dbReference>
<evidence type="ECO:0000313" key="6">
    <source>
        <dbReference type="Proteomes" id="UP001139971"/>
    </source>
</evidence>
<evidence type="ECO:0000256" key="1">
    <source>
        <dbReference type="ARBA" id="ARBA00023125"/>
    </source>
</evidence>
<dbReference type="AlphaFoldDB" id="A0A9X3YQB4"/>
<dbReference type="PROSITE" id="PS51755">
    <property type="entry name" value="OMPR_PHOB"/>
    <property type="match status" value="1"/>
</dbReference>
<dbReference type="GO" id="GO:0000160">
    <property type="term" value="P:phosphorelay signal transduction system"/>
    <property type="evidence" value="ECO:0007669"/>
    <property type="project" value="InterPro"/>
</dbReference>
<dbReference type="InterPro" id="IPR036388">
    <property type="entry name" value="WH-like_DNA-bd_sf"/>
</dbReference>
<dbReference type="EMBL" id="JAOVZO020000019">
    <property type="protein sequence ID" value="MDC8015018.1"/>
    <property type="molecule type" value="Genomic_DNA"/>
</dbReference>
<organism evidence="5 6">
    <name type="scientific">Tahibacter soli</name>
    <dbReference type="NCBI Taxonomy" id="2983605"/>
    <lineage>
        <taxon>Bacteria</taxon>
        <taxon>Pseudomonadati</taxon>
        <taxon>Pseudomonadota</taxon>
        <taxon>Gammaproteobacteria</taxon>
        <taxon>Lysobacterales</taxon>
        <taxon>Rhodanobacteraceae</taxon>
        <taxon>Tahibacter</taxon>
    </lineage>
</organism>
<dbReference type="SMART" id="SM00862">
    <property type="entry name" value="Trans_reg_C"/>
    <property type="match status" value="1"/>
</dbReference>
<dbReference type="SMART" id="SM00028">
    <property type="entry name" value="TPR"/>
    <property type="match status" value="3"/>
</dbReference>
<keyword evidence="1 2" id="KW-0238">DNA-binding</keyword>
<dbReference type="Proteomes" id="UP001139971">
    <property type="component" value="Unassembled WGS sequence"/>
</dbReference>
<dbReference type="CDD" id="cd00383">
    <property type="entry name" value="trans_reg_C"/>
    <property type="match status" value="1"/>
</dbReference>
<feature type="DNA-binding region" description="OmpR/PhoB-type" evidence="2">
    <location>
        <begin position="3"/>
        <end position="101"/>
    </location>
</feature>
<dbReference type="GO" id="GO:0006355">
    <property type="term" value="P:regulation of DNA-templated transcription"/>
    <property type="evidence" value="ECO:0007669"/>
    <property type="project" value="InterPro"/>
</dbReference>
<dbReference type="Gene3D" id="1.25.40.10">
    <property type="entry name" value="Tetratricopeptide repeat domain"/>
    <property type="match status" value="3"/>
</dbReference>
<feature type="domain" description="OmpR/PhoB-type" evidence="4">
    <location>
        <begin position="3"/>
        <end position="101"/>
    </location>
</feature>
<feature type="transmembrane region" description="Helical" evidence="3">
    <location>
        <begin position="142"/>
        <end position="161"/>
    </location>
</feature>
<evidence type="ECO:0000256" key="3">
    <source>
        <dbReference type="SAM" id="Phobius"/>
    </source>
</evidence>
<dbReference type="RefSeq" id="WP_263540747.1">
    <property type="nucleotide sequence ID" value="NZ_JAOVZO020000019.1"/>
</dbReference>
<evidence type="ECO:0000259" key="4">
    <source>
        <dbReference type="PROSITE" id="PS51755"/>
    </source>
</evidence>
<keyword evidence="3" id="KW-0472">Membrane</keyword>
<dbReference type="InterPro" id="IPR019734">
    <property type="entry name" value="TPR_rpt"/>
</dbReference>
<comment type="caution">
    <text evidence="5">The sequence shown here is derived from an EMBL/GenBank/DDBJ whole genome shotgun (WGS) entry which is preliminary data.</text>
</comment>
<proteinExistence type="predicted"/>
<dbReference type="InterPro" id="IPR016032">
    <property type="entry name" value="Sig_transdc_resp-reg_C-effctor"/>
</dbReference>
<reference evidence="5" key="1">
    <citation type="submission" date="2023-02" db="EMBL/GenBank/DDBJ databases">
        <title>Tahibacter soli sp. nov. isolated from soil.</title>
        <authorList>
            <person name="Baek J.H."/>
            <person name="Lee J.K."/>
            <person name="Choi D.G."/>
            <person name="Jeon C.O."/>
        </authorList>
    </citation>
    <scope>NUCLEOTIDE SEQUENCE</scope>
    <source>
        <strain evidence="5">BL</strain>
    </source>
</reference>
<protein>
    <submittedName>
        <fullName evidence="5">Winged helix-turn-helix domain-containing protein</fullName>
    </submittedName>
</protein>
<keyword evidence="3" id="KW-1133">Transmembrane helix</keyword>
<dbReference type="SUPFAM" id="SSF46894">
    <property type="entry name" value="C-terminal effector domain of the bipartite response regulators"/>
    <property type="match status" value="1"/>
</dbReference>
<evidence type="ECO:0000256" key="2">
    <source>
        <dbReference type="PROSITE-ProRule" id="PRU01091"/>
    </source>
</evidence>
<dbReference type="InterPro" id="IPR011990">
    <property type="entry name" value="TPR-like_helical_dom_sf"/>
</dbReference>
<sequence length="789" mass="83911">MSAPSYRFGEFRVDPATRRLWKGEDGVALRPKVFDCIVYLIEHRDRAVGRDELISAVWGKVDITDGVLGQTILQARRSLDDTGKEQTTVRTVQGFGYHWVAKVDVVEPPMPTAVAIAVPVAATPVEASPLAPVAPPRRRRTLVAAIAAALVVAPLAAYVVWRERPTATAPATPTIAASQASALVLPVVVEGVGDSPAWIRLGAMDLVADRLHAAGLRVVPSDNVVMLAGRLGAAPGTTDIGAMLRATRATVAVEPRARRTAQGWRMSLTTPLGATPPISVHGEGTDVLDAARVAADELARALGYRPPAGGTGDGADLAMLLTQVDAAVLSGQLDQARQLLESAGAEALARPDLRFQLARIDYEGGRLDTAEAAFRQIAADVSPEADRTMRARALNGLGAVAFKRERYADAEQLFGDALGLLDREHPRERGIAYNGRAVSRNAQRRFDDAMADFAEARVALELAGDSIHLVLADSNLGALNFNRGRYADAAVSLARAAERFESFHVYNMELMTRVNLANVQTGLVDVAGAQANARRIEALIPLMNDPSDQNSGRLSLVHLLRERGALRTADEVLNLVRAAAQTDATAAAAVGAIDARQAFADGDPRRATELAAPVLKQHAEQLFPRFRTQTRYVLVGAYARNGDLAAAQRELDGLRKASDDDLVPPAPMYLALAQAEIARAAGTADAATSAYAEAVAAAEASHIPADVIEACAAYAGYLLERGELARASAVAERVSPWVQQNYAAALVQLALYHASGLAPAWRTALERARALAGERAIPPELTKEPVPRS</sequence>
<evidence type="ECO:0000313" key="5">
    <source>
        <dbReference type="EMBL" id="MDC8015018.1"/>
    </source>
</evidence>
<gene>
    <name evidence="5" type="ORF">OD750_020940</name>
</gene>
<accession>A0A9X3YQB4</accession>
<name>A0A9X3YQB4_9GAMM</name>